<evidence type="ECO:0000256" key="1">
    <source>
        <dbReference type="SAM" id="MobiDB-lite"/>
    </source>
</evidence>
<dbReference type="AlphaFoldDB" id="A0A2W1L9U5"/>
<accession>A0A2W1L9U5</accession>
<gene>
    <name evidence="2" type="ORF">DNH61_04950</name>
</gene>
<proteinExistence type="predicted"/>
<reference evidence="2 3" key="1">
    <citation type="submission" date="2018-06" db="EMBL/GenBank/DDBJ databases">
        <title>Paenibacillus imtechensis sp. nov.</title>
        <authorList>
            <person name="Pinnaka A.K."/>
            <person name="Singh H."/>
            <person name="Kaur M."/>
        </authorList>
    </citation>
    <scope>NUCLEOTIDE SEQUENCE [LARGE SCALE GENOMIC DNA]</scope>
    <source>
        <strain evidence="2 3">SMB1</strain>
    </source>
</reference>
<keyword evidence="3" id="KW-1185">Reference proteome</keyword>
<sequence>MPENMDHQSKPEDKQVTDHKNKKDDKHEGSYNVNATSSTGTRMVGSEGRKGGSPDSYGGN</sequence>
<evidence type="ECO:0000313" key="2">
    <source>
        <dbReference type="EMBL" id="PZD96998.1"/>
    </source>
</evidence>
<feature type="region of interest" description="Disordered" evidence="1">
    <location>
        <begin position="1"/>
        <end position="60"/>
    </location>
</feature>
<comment type="caution">
    <text evidence="2">The sequence shown here is derived from an EMBL/GenBank/DDBJ whole genome shotgun (WGS) entry which is preliminary data.</text>
</comment>
<dbReference type="EMBL" id="QKRB01000034">
    <property type="protein sequence ID" value="PZD96998.1"/>
    <property type="molecule type" value="Genomic_DNA"/>
</dbReference>
<protein>
    <submittedName>
        <fullName evidence="2">Uncharacterized protein</fullName>
    </submittedName>
</protein>
<feature type="compositionally biased region" description="Polar residues" evidence="1">
    <location>
        <begin position="31"/>
        <end position="41"/>
    </location>
</feature>
<organism evidence="2 3">
    <name type="scientific">Paenibacillus sambharensis</name>
    <dbReference type="NCBI Taxonomy" id="1803190"/>
    <lineage>
        <taxon>Bacteria</taxon>
        <taxon>Bacillati</taxon>
        <taxon>Bacillota</taxon>
        <taxon>Bacilli</taxon>
        <taxon>Bacillales</taxon>
        <taxon>Paenibacillaceae</taxon>
        <taxon>Paenibacillus</taxon>
    </lineage>
</organism>
<dbReference type="RefSeq" id="WP_111145571.1">
    <property type="nucleotide sequence ID" value="NZ_QKRB01000034.1"/>
</dbReference>
<evidence type="ECO:0000313" key="3">
    <source>
        <dbReference type="Proteomes" id="UP000249522"/>
    </source>
</evidence>
<feature type="compositionally biased region" description="Basic and acidic residues" evidence="1">
    <location>
        <begin position="1"/>
        <end position="29"/>
    </location>
</feature>
<dbReference type="Proteomes" id="UP000249522">
    <property type="component" value="Unassembled WGS sequence"/>
</dbReference>
<name>A0A2W1L9U5_9BACL</name>